<dbReference type="PANTHER" id="PTHR10046">
    <property type="entry name" value="ATP DEPENDENT LON PROTEASE FAMILY MEMBER"/>
    <property type="match status" value="1"/>
</dbReference>
<gene>
    <name evidence="5" type="primary">ylbL</name>
    <name evidence="5" type="ORF">GCM10007216_08830</name>
</gene>
<dbReference type="Proteomes" id="UP000619534">
    <property type="component" value="Unassembled WGS sequence"/>
</dbReference>
<keyword evidence="1" id="KW-0645">Protease</keyword>
<organism evidence="5 6">
    <name type="scientific">Thalassobacillus devorans</name>
    <dbReference type="NCBI Taxonomy" id="279813"/>
    <lineage>
        <taxon>Bacteria</taxon>
        <taxon>Bacillati</taxon>
        <taxon>Bacillota</taxon>
        <taxon>Bacilli</taxon>
        <taxon>Bacillales</taxon>
        <taxon>Bacillaceae</taxon>
        <taxon>Thalassobacillus</taxon>
    </lineage>
</organism>
<dbReference type="RefSeq" id="WP_062445716.1">
    <property type="nucleotide sequence ID" value="NZ_BMCJ01000001.1"/>
</dbReference>
<dbReference type="InterPro" id="IPR027065">
    <property type="entry name" value="Lon_Prtase"/>
</dbReference>
<sequence length="341" mass="37774">MKLSRRYIITAIITILLALFLGGYRLPFYIYKPGGAEELNPVVQVEGAYDSSGEMHLVTVRGGQATPIQYLLAKVRSYHQIYPIEDIRPEGISESEYYHAQLQMMETSQEAAQVVAYQAADKDIDIQYEGVYVMNLLEGMPAENELKPGDRIIQVDDTKINESSDLVEYVEKMGAGDSIKLTLEREGEEMVKEIELSPFPDQKEKVGVGITLVTDRSVEVNPKVQFKSGEIGGPSAGLMFSLEIYDQLTEEDVTKGYMVAGTGEISYEGEVGRIGGIDKKVVAADREGVDIFFAPNEGGKKGSNYEIAKRTAEKIDASMKVVPVDNFQEALDYLEQLEPKA</sequence>
<keyword evidence="2" id="KW-0812">Transmembrane</keyword>
<dbReference type="SUPFAM" id="SSF50156">
    <property type="entry name" value="PDZ domain-like"/>
    <property type="match status" value="1"/>
</dbReference>
<feature type="active site" evidence="1">
    <location>
        <position position="235"/>
    </location>
</feature>
<accession>A0ABQ1NN28</accession>
<dbReference type="InterPro" id="IPR014721">
    <property type="entry name" value="Ribsml_uS5_D2-typ_fold_subgr"/>
</dbReference>
<dbReference type="Gene3D" id="3.30.230.10">
    <property type="match status" value="1"/>
</dbReference>
<dbReference type="PROSITE" id="PS50106">
    <property type="entry name" value="PDZ"/>
    <property type="match status" value="1"/>
</dbReference>
<dbReference type="InterPro" id="IPR001478">
    <property type="entry name" value="PDZ"/>
</dbReference>
<evidence type="ECO:0000259" key="4">
    <source>
        <dbReference type="PROSITE" id="PS51786"/>
    </source>
</evidence>
<dbReference type="InterPro" id="IPR036034">
    <property type="entry name" value="PDZ_sf"/>
</dbReference>
<dbReference type="NCBIfam" id="NF041438">
    <property type="entry name" value="SepM_fam_S16"/>
    <property type="match status" value="1"/>
</dbReference>
<feature type="domain" description="Lon proteolytic" evidence="4">
    <location>
        <begin position="230"/>
        <end position="337"/>
    </location>
</feature>
<reference evidence="6" key="1">
    <citation type="journal article" date="2019" name="Int. J. Syst. Evol. Microbiol.">
        <title>The Global Catalogue of Microorganisms (GCM) 10K type strain sequencing project: providing services to taxonomists for standard genome sequencing and annotation.</title>
        <authorList>
            <consortium name="The Broad Institute Genomics Platform"/>
            <consortium name="The Broad Institute Genome Sequencing Center for Infectious Disease"/>
            <person name="Wu L."/>
            <person name="Ma J."/>
        </authorList>
    </citation>
    <scope>NUCLEOTIDE SEQUENCE [LARGE SCALE GENOMIC DNA]</scope>
    <source>
        <strain evidence="6">CCM 7282</strain>
    </source>
</reference>
<comment type="caution">
    <text evidence="5">The sequence shown here is derived from an EMBL/GenBank/DDBJ whole genome shotgun (WGS) entry which is preliminary data.</text>
</comment>
<keyword evidence="1" id="KW-0378">Hydrolase</keyword>
<dbReference type="EC" id="3.4.21.53" evidence="1"/>
<evidence type="ECO:0000256" key="1">
    <source>
        <dbReference type="PROSITE-ProRule" id="PRU01122"/>
    </source>
</evidence>
<dbReference type="EMBL" id="BMCJ01000001">
    <property type="protein sequence ID" value="GGC80484.1"/>
    <property type="molecule type" value="Genomic_DNA"/>
</dbReference>
<evidence type="ECO:0000259" key="3">
    <source>
        <dbReference type="PROSITE" id="PS50106"/>
    </source>
</evidence>
<dbReference type="PROSITE" id="PS51786">
    <property type="entry name" value="LON_PROTEOLYTIC"/>
    <property type="match status" value="1"/>
</dbReference>
<feature type="domain" description="PDZ" evidence="3">
    <location>
        <begin position="101"/>
        <end position="187"/>
    </location>
</feature>
<keyword evidence="1" id="KW-0720">Serine protease</keyword>
<evidence type="ECO:0000313" key="6">
    <source>
        <dbReference type="Proteomes" id="UP000619534"/>
    </source>
</evidence>
<evidence type="ECO:0000313" key="5">
    <source>
        <dbReference type="EMBL" id="GGC80484.1"/>
    </source>
</evidence>
<dbReference type="SMART" id="SM00228">
    <property type="entry name" value="PDZ"/>
    <property type="match status" value="1"/>
</dbReference>
<dbReference type="Pfam" id="PF05362">
    <property type="entry name" value="Lon_C"/>
    <property type="match status" value="1"/>
</dbReference>
<comment type="catalytic activity">
    <reaction evidence="1">
        <text>Hydrolysis of proteins in presence of ATP.</text>
        <dbReference type="EC" id="3.4.21.53"/>
    </reaction>
</comment>
<keyword evidence="6" id="KW-1185">Reference proteome</keyword>
<protein>
    <recommendedName>
        <fullName evidence="1">endopeptidase La</fullName>
        <ecNumber evidence="1">3.4.21.53</ecNumber>
    </recommendedName>
</protein>
<proteinExistence type="inferred from homology"/>
<dbReference type="InterPro" id="IPR020568">
    <property type="entry name" value="Ribosomal_Su5_D2-typ_SF"/>
</dbReference>
<keyword evidence="2" id="KW-1133">Transmembrane helix</keyword>
<dbReference type="Gene3D" id="2.30.42.10">
    <property type="match status" value="1"/>
</dbReference>
<dbReference type="InterPro" id="IPR008269">
    <property type="entry name" value="Lon_proteolytic"/>
</dbReference>
<evidence type="ECO:0000256" key="2">
    <source>
        <dbReference type="SAM" id="Phobius"/>
    </source>
</evidence>
<dbReference type="Pfam" id="PF13180">
    <property type="entry name" value="PDZ_2"/>
    <property type="match status" value="1"/>
</dbReference>
<dbReference type="SUPFAM" id="SSF54211">
    <property type="entry name" value="Ribosomal protein S5 domain 2-like"/>
    <property type="match status" value="1"/>
</dbReference>
<comment type="similarity">
    <text evidence="1">Belongs to the peptidase S16 family.</text>
</comment>
<keyword evidence="2" id="KW-0472">Membrane</keyword>
<feature type="active site" evidence="1">
    <location>
        <position position="280"/>
    </location>
</feature>
<feature type="transmembrane region" description="Helical" evidence="2">
    <location>
        <begin position="7"/>
        <end position="26"/>
    </location>
</feature>
<name>A0ABQ1NN28_9BACI</name>